<keyword evidence="8 12" id="KW-0479">Metal-binding</keyword>
<keyword evidence="10 12" id="KW-0378">Hydrolase</keyword>
<evidence type="ECO:0000256" key="11">
    <source>
        <dbReference type="ARBA" id="ARBA00023211"/>
    </source>
</evidence>
<dbReference type="InterPro" id="IPR036397">
    <property type="entry name" value="RNaseH_sf"/>
</dbReference>
<dbReference type="InterPro" id="IPR024567">
    <property type="entry name" value="RNase_HII/HIII_dom"/>
</dbReference>
<dbReference type="PANTHER" id="PTHR10954">
    <property type="entry name" value="RIBONUCLEASE H2 SUBUNIT A"/>
    <property type="match status" value="1"/>
</dbReference>
<dbReference type="GO" id="GO:0004523">
    <property type="term" value="F:RNA-DNA hybrid ribonuclease activity"/>
    <property type="evidence" value="ECO:0007669"/>
    <property type="project" value="UniProtKB-EC"/>
</dbReference>
<comment type="cofactor">
    <cofactor evidence="2">
        <name>Mg(2+)</name>
        <dbReference type="ChEBI" id="CHEBI:18420"/>
    </cofactor>
</comment>
<evidence type="ECO:0000256" key="12">
    <source>
        <dbReference type="PROSITE-ProRule" id="PRU01319"/>
    </source>
</evidence>
<dbReference type="RefSeq" id="WP_386668618.1">
    <property type="nucleotide sequence ID" value="NZ_JBHLTG010000002.1"/>
</dbReference>
<reference evidence="15 16" key="1">
    <citation type="submission" date="2024-09" db="EMBL/GenBank/DDBJ databases">
        <authorList>
            <person name="Sun Q."/>
            <person name="Mori K."/>
        </authorList>
    </citation>
    <scope>NUCLEOTIDE SEQUENCE [LARGE SCALE GENOMIC DNA]</scope>
    <source>
        <strain evidence="15 16">KCTC 23076</strain>
    </source>
</reference>
<accession>A0ABV6RNP9</accession>
<dbReference type="PROSITE" id="PS51975">
    <property type="entry name" value="RNASE_H_2"/>
    <property type="match status" value="1"/>
</dbReference>
<keyword evidence="16" id="KW-1185">Reference proteome</keyword>
<evidence type="ECO:0000256" key="7">
    <source>
        <dbReference type="ARBA" id="ARBA00022722"/>
    </source>
</evidence>
<keyword evidence="6" id="KW-0963">Cytoplasm</keyword>
<feature type="binding site" evidence="12">
    <location>
        <position position="125"/>
    </location>
    <ligand>
        <name>a divalent metal cation</name>
        <dbReference type="ChEBI" id="CHEBI:60240"/>
    </ligand>
</feature>
<feature type="binding site" evidence="12">
    <location>
        <position position="27"/>
    </location>
    <ligand>
        <name>a divalent metal cation</name>
        <dbReference type="ChEBI" id="CHEBI:60240"/>
    </ligand>
</feature>
<sequence>MTVADPNLRVEKALLRDGARFIIGCDEVGRGAIAGPIGVGVAMIDAAPKRIPKGLRDSKMLSEARREELYPKAGRWAMFSAVGLSSNEEIDRLGLTAALGMAGARAIAALAEQGAPIDDAVVILDGHWDWLNPALERRMTVRTRIKADRDCASVAAASVLAKVHRDRMMIAAHETTPVYNWVSNKGYASSAHYAAIDQHGPSELHRLTWLRTPSLLDEIWDEELEPVLQDSQ</sequence>
<evidence type="ECO:0000256" key="8">
    <source>
        <dbReference type="ARBA" id="ARBA00022723"/>
    </source>
</evidence>
<dbReference type="Gene3D" id="3.30.420.10">
    <property type="entry name" value="Ribonuclease H-like superfamily/Ribonuclease H"/>
    <property type="match status" value="1"/>
</dbReference>
<evidence type="ECO:0000256" key="2">
    <source>
        <dbReference type="ARBA" id="ARBA00001946"/>
    </source>
</evidence>
<dbReference type="EMBL" id="JBHLTG010000002">
    <property type="protein sequence ID" value="MFC0678615.1"/>
    <property type="molecule type" value="Genomic_DNA"/>
</dbReference>
<keyword evidence="9 12" id="KW-0255">Endonuclease</keyword>
<organism evidence="15 16">
    <name type="scientific">Lysobacter korlensis</name>
    <dbReference type="NCBI Taxonomy" id="553636"/>
    <lineage>
        <taxon>Bacteria</taxon>
        <taxon>Pseudomonadati</taxon>
        <taxon>Pseudomonadota</taxon>
        <taxon>Gammaproteobacteria</taxon>
        <taxon>Lysobacterales</taxon>
        <taxon>Lysobacteraceae</taxon>
        <taxon>Lysobacter</taxon>
    </lineage>
</organism>
<comment type="function">
    <text evidence="3 13">Endonuclease that specifically degrades the RNA of RNA-DNA hybrids.</text>
</comment>
<gene>
    <name evidence="15" type="ORF">ACFFGH_12265</name>
</gene>
<name>A0ABV6RNP9_9GAMM</name>
<evidence type="ECO:0000313" key="16">
    <source>
        <dbReference type="Proteomes" id="UP001589896"/>
    </source>
</evidence>
<protein>
    <recommendedName>
        <fullName evidence="13">Ribonuclease</fullName>
        <ecNumber evidence="13">3.1.26.4</ecNumber>
    </recommendedName>
</protein>
<comment type="subcellular location">
    <subcellularLocation>
        <location evidence="4">Cytoplasm</location>
    </subcellularLocation>
</comment>
<dbReference type="PANTHER" id="PTHR10954:SF18">
    <property type="entry name" value="RIBONUCLEASE HII"/>
    <property type="match status" value="1"/>
</dbReference>
<evidence type="ECO:0000256" key="4">
    <source>
        <dbReference type="ARBA" id="ARBA00004496"/>
    </source>
</evidence>
<evidence type="ECO:0000256" key="9">
    <source>
        <dbReference type="ARBA" id="ARBA00022759"/>
    </source>
</evidence>
<comment type="similarity">
    <text evidence="5 13">Belongs to the RNase HII family.</text>
</comment>
<dbReference type="InterPro" id="IPR001352">
    <property type="entry name" value="RNase_HII/HIII"/>
</dbReference>
<comment type="caution">
    <text evidence="15">The sequence shown here is derived from an EMBL/GenBank/DDBJ whole genome shotgun (WGS) entry which is preliminary data.</text>
</comment>
<comment type="cofactor">
    <cofactor evidence="12">
        <name>Mn(2+)</name>
        <dbReference type="ChEBI" id="CHEBI:29035"/>
    </cofactor>
    <cofactor evidence="12">
        <name>Mg(2+)</name>
        <dbReference type="ChEBI" id="CHEBI:18420"/>
    </cofactor>
    <text evidence="12">Manganese or magnesium. Binds 1 divalent metal ion per monomer in the absence of substrate. May bind a second metal ion after substrate binding.</text>
</comment>
<evidence type="ECO:0000256" key="13">
    <source>
        <dbReference type="RuleBase" id="RU003515"/>
    </source>
</evidence>
<dbReference type="Pfam" id="PF01351">
    <property type="entry name" value="RNase_HII"/>
    <property type="match status" value="1"/>
</dbReference>
<dbReference type="CDD" id="cd07182">
    <property type="entry name" value="RNase_HII_bacteria_HII_like"/>
    <property type="match status" value="1"/>
</dbReference>
<feature type="binding site" evidence="12">
    <location>
        <position position="26"/>
    </location>
    <ligand>
        <name>a divalent metal cation</name>
        <dbReference type="ChEBI" id="CHEBI:60240"/>
    </ligand>
</feature>
<dbReference type="NCBIfam" id="NF000595">
    <property type="entry name" value="PRK00015.1-3"/>
    <property type="match status" value="1"/>
</dbReference>
<evidence type="ECO:0000256" key="3">
    <source>
        <dbReference type="ARBA" id="ARBA00004065"/>
    </source>
</evidence>
<comment type="catalytic activity">
    <reaction evidence="1 12 13">
        <text>Endonucleolytic cleavage to 5'-phosphomonoester.</text>
        <dbReference type="EC" id="3.1.26.4"/>
    </reaction>
</comment>
<dbReference type="InterPro" id="IPR012337">
    <property type="entry name" value="RNaseH-like_sf"/>
</dbReference>
<dbReference type="EC" id="3.1.26.4" evidence="13"/>
<evidence type="ECO:0000256" key="6">
    <source>
        <dbReference type="ARBA" id="ARBA00022490"/>
    </source>
</evidence>
<evidence type="ECO:0000259" key="14">
    <source>
        <dbReference type="PROSITE" id="PS51975"/>
    </source>
</evidence>
<dbReference type="SUPFAM" id="SSF53098">
    <property type="entry name" value="Ribonuclease H-like"/>
    <property type="match status" value="1"/>
</dbReference>
<dbReference type="Proteomes" id="UP001589896">
    <property type="component" value="Unassembled WGS sequence"/>
</dbReference>
<dbReference type="InterPro" id="IPR022898">
    <property type="entry name" value="RNase_HII"/>
</dbReference>
<evidence type="ECO:0000313" key="15">
    <source>
        <dbReference type="EMBL" id="MFC0678615.1"/>
    </source>
</evidence>
<evidence type="ECO:0000256" key="10">
    <source>
        <dbReference type="ARBA" id="ARBA00022801"/>
    </source>
</evidence>
<evidence type="ECO:0000256" key="1">
    <source>
        <dbReference type="ARBA" id="ARBA00000077"/>
    </source>
</evidence>
<proteinExistence type="inferred from homology"/>
<keyword evidence="7 12" id="KW-0540">Nuclease</keyword>
<evidence type="ECO:0000256" key="5">
    <source>
        <dbReference type="ARBA" id="ARBA00007383"/>
    </source>
</evidence>
<keyword evidence="11" id="KW-0464">Manganese</keyword>
<feature type="domain" description="RNase H type-2" evidence="14">
    <location>
        <begin position="20"/>
        <end position="221"/>
    </location>
</feature>